<dbReference type="eggNOG" id="ENOG5030Q9U">
    <property type="taxonomic scope" value="Bacteria"/>
</dbReference>
<reference evidence="2 3" key="1">
    <citation type="journal article" date="2011" name="Stand. Genomic Sci.">
        <title>Complete genome sequence of Deinococcus maricopensis type strain (LB-34).</title>
        <authorList>
            <person name="Pukall R."/>
            <person name="Zeytun A."/>
            <person name="Lucas S."/>
            <person name="Lapidus A."/>
            <person name="Hammon N."/>
            <person name="Deshpande S."/>
            <person name="Nolan M."/>
            <person name="Cheng J.F."/>
            <person name="Pitluck S."/>
            <person name="Liolios K."/>
            <person name="Pagani I."/>
            <person name="Mikhailova N."/>
            <person name="Ivanova N."/>
            <person name="Mavromatis K."/>
            <person name="Pati A."/>
            <person name="Tapia R."/>
            <person name="Han C."/>
            <person name="Goodwin L."/>
            <person name="Chen A."/>
            <person name="Palaniappan K."/>
            <person name="Land M."/>
            <person name="Hauser L."/>
            <person name="Chang Y.J."/>
            <person name="Jeffries C.D."/>
            <person name="Brambilla E.M."/>
            <person name="Rohde M."/>
            <person name="Goker M."/>
            <person name="Detter J.C."/>
            <person name="Woyke T."/>
            <person name="Bristow J."/>
            <person name="Eisen J.A."/>
            <person name="Markowitz V."/>
            <person name="Hugenholtz P."/>
            <person name="Kyrpides N.C."/>
            <person name="Klenk H.P."/>
        </authorList>
    </citation>
    <scope>NUCLEOTIDE SEQUENCE [LARGE SCALE GENOMIC DNA]</scope>
    <source>
        <strain evidence="3">DSM 21211 / LMG 22137 / NRRL B-23946 / LB-34</strain>
    </source>
</reference>
<dbReference type="OrthoDB" id="60776at2"/>
<proteinExistence type="predicted"/>
<evidence type="ECO:0000313" key="3">
    <source>
        <dbReference type="Proteomes" id="UP000008635"/>
    </source>
</evidence>
<feature type="chain" id="PRO_5003231666" description="DUF3298 domain-containing protein" evidence="1">
    <location>
        <begin position="18"/>
        <end position="358"/>
    </location>
</feature>
<dbReference type="STRING" id="709986.Deima_0775"/>
<dbReference type="Proteomes" id="UP000008635">
    <property type="component" value="Chromosome"/>
</dbReference>
<evidence type="ECO:0008006" key="4">
    <source>
        <dbReference type="Google" id="ProtNLM"/>
    </source>
</evidence>
<organism evidence="2 3">
    <name type="scientific">Deinococcus maricopensis (strain DSM 21211 / LMG 22137 / NRRL B-23946 / LB-34)</name>
    <dbReference type="NCBI Taxonomy" id="709986"/>
    <lineage>
        <taxon>Bacteria</taxon>
        <taxon>Thermotogati</taxon>
        <taxon>Deinococcota</taxon>
        <taxon>Deinococci</taxon>
        <taxon>Deinococcales</taxon>
        <taxon>Deinococcaceae</taxon>
        <taxon>Deinococcus</taxon>
    </lineage>
</organism>
<sequence length="358" mass="38468" precursor="true">MHRALTTTLLLLSAASAAPTLPAGGVYRGTVGTLPVVLKLAGENSAYFYTSRGVNLRLTPARDDAGRLRLTEVVRDYEADNGTRVTGRFVLSPNGAALRGTWTDANGTRTLPVNLAPVRGADVPPALPLTPVLKALRASDVFNYLRVNHAWVSVPAQKAFGGLGGVREPHSGVTYPRVPGAAALNGALQDLQLTEALDALECESTVPPTQDPELRAWEASTRVEYRTTRTLTLVTEGMGFCAGAHPFDIADAVTLDTRTGARVNVRGIWSDLSDKALRTLYRQQYARTRATPDDQPCREAINDGSDTPDVYPTARGLALWLPGLPHVIFACNEVITVPYAQLRPALNKAGAYAADFQR</sequence>
<dbReference type="EMBL" id="CP002454">
    <property type="protein sequence ID" value="ADV66431.1"/>
    <property type="molecule type" value="Genomic_DNA"/>
</dbReference>
<reference evidence="3" key="2">
    <citation type="submission" date="2011-01" db="EMBL/GenBank/DDBJ databases">
        <title>The complete genome of Deinococcus maricopensis DSM 21211.</title>
        <authorList>
            <consortium name="US DOE Joint Genome Institute (JGI-PGF)"/>
            <person name="Lucas S."/>
            <person name="Copeland A."/>
            <person name="Lapidus A."/>
            <person name="Goodwin L."/>
            <person name="Pitluck S."/>
            <person name="Kyrpides N."/>
            <person name="Mavromatis K."/>
            <person name="Pagani I."/>
            <person name="Ivanova N."/>
            <person name="Ovchinnikova G."/>
            <person name="Zeytun A."/>
            <person name="Detter J.C."/>
            <person name="Han C."/>
            <person name="Land M."/>
            <person name="Hauser L."/>
            <person name="Markowitz V."/>
            <person name="Cheng J.-F."/>
            <person name="Hugenholtz P."/>
            <person name="Woyke T."/>
            <person name="Wu D."/>
            <person name="Pukall R."/>
            <person name="Gehrich-Schroeter G."/>
            <person name="Brambilla E."/>
            <person name="Klenk H.-P."/>
            <person name="Eisen J.A."/>
        </authorList>
    </citation>
    <scope>NUCLEOTIDE SEQUENCE [LARGE SCALE GENOMIC DNA]</scope>
    <source>
        <strain evidence="3">DSM 21211 / LMG 22137 / NRRL B-23946 / LB-34</strain>
    </source>
</reference>
<keyword evidence="1" id="KW-0732">Signal</keyword>
<protein>
    <recommendedName>
        <fullName evidence="4">DUF3298 domain-containing protein</fullName>
    </recommendedName>
</protein>
<dbReference type="HOGENOM" id="CLU_055778_0_0_0"/>
<evidence type="ECO:0000313" key="2">
    <source>
        <dbReference type="EMBL" id="ADV66431.1"/>
    </source>
</evidence>
<gene>
    <name evidence="2" type="ordered locus">Deima_0775</name>
</gene>
<dbReference type="RefSeq" id="WP_013555936.1">
    <property type="nucleotide sequence ID" value="NC_014958.1"/>
</dbReference>
<dbReference type="AlphaFoldDB" id="E8U5U2"/>
<accession>E8U5U2</accession>
<dbReference type="KEGG" id="dmr:Deima_0775"/>
<feature type="signal peptide" evidence="1">
    <location>
        <begin position="1"/>
        <end position="17"/>
    </location>
</feature>
<name>E8U5U2_DEIML</name>
<evidence type="ECO:0000256" key="1">
    <source>
        <dbReference type="SAM" id="SignalP"/>
    </source>
</evidence>
<keyword evidence="3" id="KW-1185">Reference proteome</keyword>